<evidence type="ECO:0000256" key="2">
    <source>
        <dbReference type="ARBA" id="ARBA00022452"/>
    </source>
</evidence>
<feature type="chain" id="PRO_5039591335" evidence="7">
    <location>
        <begin position="20"/>
        <end position="864"/>
    </location>
</feature>
<comment type="caution">
    <text evidence="9">The sequence shown here is derived from an EMBL/GenBank/DDBJ whole genome shotgun (WGS) entry which is preliminary data.</text>
</comment>
<gene>
    <name evidence="9" type="ORF">IAC29_05495</name>
</gene>
<dbReference type="GO" id="GO:0019867">
    <property type="term" value="C:outer membrane"/>
    <property type="evidence" value="ECO:0007669"/>
    <property type="project" value="InterPro"/>
</dbReference>
<dbReference type="InterPro" id="IPR023707">
    <property type="entry name" value="OM_assembly_BamA"/>
</dbReference>
<dbReference type="GO" id="GO:0071709">
    <property type="term" value="P:membrane assembly"/>
    <property type="evidence" value="ECO:0007669"/>
    <property type="project" value="InterPro"/>
</dbReference>
<keyword evidence="5" id="KW-0472">Membrane</keyword>
<name>A0A9D9EJP1_9BACT</name>
<evidence type="ECO:0000259" key="8">
    <source>
        <dbReference type="PROSITE" id="PS51779"/>
    </source>
</evidence>
<dbReference type="InterPro" id="IPR034746">
    <property type="entry name" value="POTRA"/>
</dbReference>
<dbReference type="Gene3D" id="3.10.20.310">
    <property type="entry name" value="membrane protein fhac"/>
    <property type="match status" value="5"/>
</dbReference>
<dbReference type="Gene3D" id="2.40.160.50">
    <property type="entry name" value="membrane protein fhac: a member of the omp85/tpsb transporter family"/>
    <property type="match status" value="1"/>
</dbReference>
<evidence type="ECO:0000256" key="4">
    <source>
        <dbReference type="ARBA" id="ARBA00022729"/>
    </source>
</evidence>
<dbReference type="Pfam" id="PF07244">
    <property type="entry name" value="POTRA"/>
    <property type="match status" value="4"/>
</dbReference>
<dbReference type="InterPro" id="IPR039910">
    <property type="entry name" value="D15-like"/>
</dbReference>
<dbReference type="InterPro" id="IPR010827">
    <property type="entry name" value="BamA/TamA_POTRA"/>
</dbReference>
<evidence type="ECO:0000256" key="5">
    <source>
        <dbReference type="ARBA" id="ARBA00023136"/>
    </source>
</evidence>
<evidence type="ECO:0000256" key="6">
    <source>
        <dbReference type="ARBA" id="ARBA00023237"/>
    </source>
</evidence>
<comment type="subcellular location">
    <subcellularLocation>
        <location evidence="1">Membrane</location>
    </subcellularLocation>
</comment>
<keyword evidence="6" id="KW-0998">Cell outer membrane</keyword>
<protein>
    <submittedName>
        <fullName evidence="9">Outer membrane protein assembly factor BamA</fullName>
    </submittedName>
</protein>
<sequence>MRIGRIFSFLLVLSAAAGASLDAQESRKEIVVDYNNPKEYIVGGISVEGNKYINSDQILKISGIQPGLQVTVPGEEFSAVVTRLWLQKYFEDVTMVIDSITPTRDTAYFKICVVERPRVSRWTFSGVKSGEQKELQERLNLKRGGEFSDYVAKTSTDIIKRYYKEKGFLQTEVDVTSRRDSLIKSAIIVNFGVRKGPKVKIQKITFGDSLSVKEGKLVRSMKKTKDKRLINFFSSKKFNEKEYENDKKNLISAFNEAGYRDARILKDTIYYVEPGRLQIDFEIDEGKKYYFRNITWTGNSVYSSDDLNSVLMINKGDVYDVVTMEHRLFGGGKQNEYDVSKLYRDNGYLFFNLQPVELNIDGDSVDVEMRIVEGKPATLNNIIINGNDLTNERVVRRQIFTRPGYLFSQTDFERSIREIASLGQFDAEAIADPAKGYSIIPNQLDNTVDLVYNVTEKPSSQLELSGGWGGNTFVATVGVSFNNFSTRRFFDKSAWRPVPLGDAQNLAIRFQTNGTYYTSLSASFMEPWLFGKKPTSLSISAYYSRQTNSYPIFDVFNNDEFFEVYGVAAGIGNRLKWPDNYFVLYNQLSWQTYRLQQWPGSFIFDTGISHNLSYTISLSRNSTDQIIYPRQGSEFSFSLQLTPPYSLLRRKDKGVLDADGNPTRVSSWRDIDYSRQSSDDRYKWIEYHKWSFKGTVYTKLVGDLVLMARAQFGYLGYYNRSWGYSPFEGFLVGGDGMSGYNTYGQEVIALRGYENYSLTPYALSQYSSQGYAYSGNVYDKFTVELRYPVILQPQSTIFALVFLEGGNCWSDIRDFNPFQIKRSAGVGVRVYLPVVGLLGVDWGWGFDDPVNGGSQFHFVIGQQF</sequence>
<evidence type="ECO:0000256" key="3">
    <source>
        <dbReference type="ARBA" id="ARBA00022692"/>
    </source>
</evidence>
<dbReference type="Proteomes" id="UP000810252">
    <property type="component" value="Unassembled WGS sequence"/>
</dbReference>
<keyword evidence="2" id="KW-1134">Transmembrane beta strand</keyword>
<dbReference type="PANTHER" id="PTHR12815">
    <property type="entry name" value="SORTING AND ASSEMBLY MACHINERY SAMM50 PROTEIN FAMILY MEMBER"/>
    <property type="match status" value="1"/>
</dbReference>
<keyword evidence="4 7" id="KW-0732">Signal</keyword>
<dbReference type="AlphaFoldDB" id="A0A9D9EJP1"/>
<dbReference type="EMBL" id="JADIMQ010000079">
    <property type="protein sequence ID" value="MBO8448708.1"/>
    <property type="molecule type" value="Genomic_DNA"/>
</dbReference>
<feature type="signal peptide" evidence="7">
    <location>
        <begin position="1"/>
        <end position="19"/>
    </location>
</feature>
<evidence type="ECO:0000313" key="10">
    <source>
        <dbReference type="Proteomes" id="UP000810252"/>
    </source>
</evidence>
<keyword evidence="3" id="KW-0812">Transmembrane</keyword>
<reference evidence="9" key="2">
    <citation type="journal article" date="2021" name="PeerJ">
        <title>Extensive microbial diversity within the chicken gut microbiome revealed by metagenomics and culture.</title>
        <authorList>
            <person name="Gilroy R."/>
            <person name="Ravi A."/>
            <person name="Getino M."/>
            <person name="Pursley I."/>
            <person name="Horton D.L."/>
            <person name="Alikhan N.F."/>
            <person name="Baker D."/>
            <person name="Gharbi K."/>
            <person name="Hall N."/>
            <person name="Watson M."/>
            <person name="Adriaenssens E.M."/>
            <person name="Foster-Nyarko E."/>
            <person name="Jarju S."/>
            <person name="Secka A."/>
            <person name="Antonio M."/>
            <person name="Oren A."/>
            <person name="Chaudhuri R.R."/>
            <person name="La Ragione R."/>
            <person name="Hildebrand F."/>
            <person name="Pallen M.J."/>
        </authorList>
    </citation>
    <scope>NUCLEOTIDE SEQUENCE</scope>
    <source>
        <strain evidence="9">20514</strain>
    </source>
</reference>
<dbReference type="PANTHER" id="PTHR12815:SF47">
    <property type="entry name" value="TRANSLOCATION AND ASSEMBLY MODULE SUBUNIT TAMA"/>
    <property type="match status" value="1"/>
</dbReference>
<organism evidence="9 10">
    <name type="scientific">Candidatus Cryptobacteroides merdigallinarum</name>
    <dbReference type="NCBI Taxonomy" id="2840770"/>
    <lineage>
        <taxon>Bacteria</taxon>
        <taxon>Pseudomonadati</taxon>
        <taxon>Bacteroidota</taxon>
        <taxon>Bacteroidia</taxon>
        <taxon>Bacteroidales</taxon>
        <taxon>Candidatus Cryptobacteroides</taxon>
    </lineage>
</organism>
<dbReference type="PIRSF" id="PIRSF006076">
    <property type="entry name" value="OM_assembly_OMP85"/>
    <property type="match status" value="1"/>
</dbReference>
<reference evidence="9" key="1">
    <citation type="submission" date="2020-10" db="EMBL/GenBank/DDBJ databases">
        <authorList>
            <person name="Gilroy R."/>
        </authorList>
    </citation>
    <scope>NUCLEOTIDE SEQUENCE</scope>
    <source>
        <strain evidence="9">20514</strain>
    </source>
</reference>
<evidence type="ECO:0000313" key="9">
    <source>
        <dbReference type="EMBL" id="MBO8448708.1"/>
    </source>
</evidence>
<proteinExistence type="predicted"/>
<feature type="domain" description="POTRA" evidence="8">
    <location>
        <begin position="40"/>
        <end position="116"/>
    </location>
</feature>
<accession>A0A9D9EJP1</accession>
<evidence type="ECO:0000256" key="7">
    <source>
        <dbReference type="SAM" id="SignalP"/>
    </source>
</evidence>
<dbReference type="PROSITE" id="PS51779">
    <property type="entry name" value="POTRA"/>
    <property type="match status" value="1"/>
</dbReference>
<evidence type="ECO:0000256" key="1">
    <source>
        <dbReference type="ARBA" id="ARBA00004370"/>
    </source>
</evidence>